<reference evidence="1" key="1">
    <citation type="journal article" date="2022" name="Plant J.">
        <title>Strategies of tolerance reflected in two North American maple genomes.</title>
        <authorList>
            <person name="McEvoy S.L."/>
            <person name="Sezen U.U."/>
            <person name="Trouern-Trend A."/>
            <person name="McMahon S.M."/>
            <person name="Schaberg P.G."/>
            <person name="Yang J."/>
            <person name="Wegrzyn J.L."/>
            <person name="Swenson N.G."/>
        </authorList>
    </citation>
    <scope>NUCLEOTIDE SEQUENCE</scope>
    <source>
        <strain evidence="1">NS2018</strain>
    </source>
</reference>
<dbReference type="AlphaFoldDB" id="A0AA39S9R3"/>
<gene>
    <name evidence="1" type="ORF">LWI29_027401</name>
</gene>
<name>A0AA39S9R3_ACESA</name>
<organism evidence="1 2">
    <name type="scientific">Acer saccharum</name>
    <name type="common">Sugar maple</name>
    <dbReference type="NCBI Taxonomy" id="4024"/>
    <lineage>
        <taxon>Eukaryota</taxon>
        <taxon>Viridiplantae</taxon>
        <taxon>Streptophyta</taxon>
        <taxon>Embryophyta</taxon>
        <taxon>Tracheophyta</taxon>
        <taxon>Spermatophyta</taxon>
        <taxon>Magnoliopsida</taxon>
        <taxon>eudicotyledons</taxon>
        <taxon>Gunneridae</taxon>
        <taxon>Pentapetalae</taxon>
        <taxon>rosids</taxon>
        <taxon>malvids</taxon>
        <taxon>Sapindales</taxon>
        <taxon>Sapindaceae</taxon>
        <taxon>Hippocastanoideae</taxon>
        <taxon>Acereae</taxon>
        <taxon>Acer</taxon>
    </lineage>
</organism>
<dbReference type="EMBL" id="JAUESC010000383">
    <property type="protein sequence ID" value="KAK0585360.1"/>
    <property type="molecule type" value="Genomic_DNA"/>
</dbReference>
<sequence>MWLIFRARLPGGMLSELSQTVHALKLRGTIAREFHFEACWAEKEGCRHLIEKCWGSTAIRDGLQGTVSSIQLCTRALSSWNRSNRRKINLDIREKRKELRFATSEIKDGS</sequence>
<reference evidence="1" key="2">
    <citation type="submission" date="2023-06" db="EMBL/GenBank/DDBJ databases">
        <authorList>
            <person name="Swenson N.G."/>
            <person name="Wegrzyn J.L."/>
            <person name="Mcevoy S.L."/>
        </authorList>
    </citation>
    <scope>NUCLEOTIDE SEQUENCE</scope>
    <source>
        <strain evidence="1">NS2018</strain>
        <tissue evidence="1">Leaf</tissue>
    </source>
</reference>
<evidence type="ECO:0000313" key="1">
    <source>
        <dbReference type="EMBL" id="KAK0585360.1"/>
    </source>
</evidence>
<protein>
    <submittedName>
        <fullName evidence="1">Uncharacterized protein</fullName>
    </submittedName>
</protein>
<accession>A0AA39S9R3</accession>
<dbReference type="Proteomes" id="UP001168877">
    <property type="component" value="Unassembled WGS sequence"/>
</dbReference>
<evidence type="ECO:0000313" key="2">
    <source>
        <dbReference type="Proteomes" id="UP001168877"/>
    </source>
</evidence>
<keyword evidence="2" id="KW-1185">Reference proteome</keyword>
<comment type="caution">
    <text evidence="1">The sequence shown here is derived from an EMBL/GenBank/DDBJ whole genome shotgun (WGS) entry which is preliminary data.</text>
</comment>
<proteinExistence type="predicted"/>